<comment type="subcellular location">
    <subcellularLocation>
        <location evidence="1">Golgi apparatus membrane</location>
        <topology evidence="1">Peripheral membrane protein</topology>
    </subcellularLocation>
</comment>
<organism evidence="10 11">
    <name type="scientific">Baudoinia panamericana (strain UAMH 10762)</name>
    <name type="common">Angels' share fungus</name>
    <name type="synonym">Baudoinia compniacensis (strain UAMH 10762)</name>
    <dbReference type="NCBI Taxonomy" id="717646"/>
    <lineage>
        <taxon>Eukaryota</taxon>
        <taxon>Fungi</taxon>
        <taxon>Dikarya</taxon>
        <taxon>Ascomycota</taxon>
        <taxon>Pezizomycotina</taxon>
        <taxon>Dothideomycetes</taxon>
        <taxon>Dothideomycetidae</taxon>
        <taxon>Mycosphaerellales</taxon>
        <taxon>Teratosphaeriaceae</taxon>
        <taxon>Baudoinia</taxon>
    </lineage>
</organism>
<reference evidence="10 11" key="1">
    <citation type="journal article" date="2012" name="PLoS Pathog.">
        <title>Diverse lifestyles and strategies of plant pathogenesis encoded in the genomes of eighteen Dothideomycetes fungi.</title>
        <authorList>
            <person name="Ohm R.A."/>
            <person name="Feau N."/>
            <person name="Henrissat B."/>
            <person name="Schoch C.L."/>
            <person name="Horwitz B.A."/>
            <person name="Barry K.W."/>
            <person name="Condon B.J."/>
            <person name="Copeland A.C."/>
            <person name="Dhillon B."/>
            <person name="Glaser F."/>
            <person name="Hesse C.N."/>
            <person name="Kosti I."/>
            <person name="LaButti K."/>
            <person name="Lindquist E.A."/>
            <person name="Lucas S."/>
            <person name="Salamov A.A."/>
            <person name="Bradshaw R.E."/>
            <person name="Ciuffetti L."/>
            <person name="Hamelin R.C."/>
            <person name="Kema G.H.J."/>
            <person name="Lawrence C."/>
            <person name="Scott J.A."/>
            <person name="Spatafora J.W."/>
            <person name="Turgeon B.G."/>
            <person name="de Wit P.J.G.M."/>
            <person name="Zhong S."/>
            <person name="Goodwin S.B."/>
            <person name="Grigoriev I.V."/>
        </authorList>
    </citation>
    <scope>NUCLEOTIDE SEQUENCE [LARGE SCALE GENOMIC DNA]</scope>
    <source>
        <strain evidence="10 11">UAMH 10762</strain>
    </source>
</reference>
<feature type="region of interest" description="Disordered" evidence="9">
    <location>
        <begin position="682"/>
        <end position="709"/>
    </location>
</feature>
<keyword evidence="4" id="KW-0813">Transport</keyword>
<evidence type="ECO:0000256" key="3">
    <source>
        <dbReference type="ARBA" id="ARBA00020978"/>
    </source>
</evidence>
<dbReference type="OrthoDB" id="46189at2759"/>
<evidence type="ECO:0000256" key="8">
    <source>
        <dbReference type="SAM" id="Coils"/>
    </source>
</evidence>
<gene>
    <name evidence="10" type="ORF">BAUCODRAFT_70384</name>
</gene>
<dbReference type="PANTHER" id="PTHR31658">
    <property type="entry name" value="CONSERVED OLIGOMERIC GOLGI COMPLEX SUBUNIT 1"/>
    <property type="match status" value="1"/>
</dbReference>
<dbReference type="KEGG" id="bcom:BAUCODRAFT_70384"/>
<evidence type="ECO:0000256" key="9">
    <source>
        <dbReference type="SAM" id="MobiDB-lite"/>
    </source>
</evidence>
<evidence type="ECO:0000313" key="10">
    <source>
        <dbReference type="EMBL" id="EMC96187.1"/>
    </source>
</evidence>
<dbReference type="OMA" id="PQSLKSW"/>
<dbReference type="STRING" id="717646.M2LP79"/>
<dbReference type="EMBL" id="KB445555">
    <property type="protein sequence ID" value="EMC96187.1"/>
    <property type="molecule type" value="Genomic_DNA"/>
</dbReference>
<sequence length="781" mass="87231">MAVQPPDPRTFNSWEDAFQYPLPVVRKLEQQLRKNLDENRSKLRSLVGASYRDLLGTAERIVEMDERMRGVEGALSGIARGCNVRVLERKGEGLALLRRKGLEGEVGEGRRRVMAQTKILQSTLTTAGRIMKEKGDALVVAKLLVLARLLLKSVSESTESLPDILEELRRRLAVLRKKLGSYIDRSLVRPRTEKASLVNTLAAFTMISSAGPKEVLHHLLQVRCEQMEHVRESPTGDDALTKMLELYKHTLTDIRALFPRLYADSLAQLGKVPLMQDEQIRSLYHLNLDVYGIWVDEAVRAFTPWVRHEQLLVSDVQDALVAWSRQAHECVVMAVKESVRAETDVKAVLGLRKKVLARYLALGSSFPQFITGRAVTEVSGAFMEQLCVLAKQCASSGDESLEAPIGTGPPEAATGTDIWGLAVEDFDLSNGASSFREAIIQRRNGRDTRLRAIRNSLSKWEQNLLAFQAEIQQMRSVKWEDEADIDLDDIPDGESMRVAMCKDDPDLLHSTLRSAVEAALTRVTEHIRARSESYGEAALLLRLLRDLHERRQSLATHIGLSSDDKTADGDHDDLIATLHNNIVKTAMVLPLVRLSQDLKRKHRPPTVLWDAGTPPLPVQPSPATFRFLTKLCKAMADEVGVDVWSPDAVLSLRRTVERAGSEQEKKGEEEEVEVEGKAVINGHHDDSHASHEGDHAPSDESAGAKDASERERNVQHLFDAIYLQIIFLSQGKGKDPLSVPIDGLRQELEVEDASFERLKKSAGEYWKRTYLLFGLLARTAV</sequence>
<evidence type="ECO:0000313" key="11">
    <source>
        <dbReference type="Proteomes" id="UP000011761"/>
    </source>
</evidence>
<dbReference type="PANTHER" id="PTHR31658:SF0">
    <property type="entry name" value="CONSERVED OLIGOMERIC GOLGI COMPLEX SUBUNIT 1"/>
    <property type="match status" value="1"/>
</dbReference>
<dbReference type="AlphaFoldDB" id="M2LP79"/>
<keyword evidence="11" id="KW-1185">Reference proteome</keyword>
<keyword evidence="8" id="KW-0175">Coiled coil</keyword>
<keyword evidence="7" id="KW-0472">Membrane</keyword>
<evidence type="ECO:0000256" key="5">
    <source>
        <dbReference type="ARBA" id="ARBA00022927"/>
    </source>
</evidence>
<dbReference type="GO" id="GO:0015031">
    <property type="term" value="P:protein transport"/>
    <property type="evidence" value="ECO:0007669"/>
    <property type="project" value="UniProtKB-KW"/>
</dbReference>
<dbReference type="eggNOG" id="ENOG502RN59">
    <property type="taxonomic scope" value="Eukaryota"/>
</dbReference>
<evidence type="ECO:0000256" key="6">
    <source>
        <dbReference type="ARBA" id="ARBA00023034"/>
    </source>
</evidence>
<protein>
    <recommendedName>
        <fullName evidence="3">Conserved oligomeric Golgi complex subunit 1</fullName>
    </recommendedName>
</protein>
<evidence type="ECO:0000256" key="7">
    <source>
        <dbReference type="ARBA" id="ARBA00023136"/>
    </source>
</evidence>
<feature type="coiled-coil region" evidence="8">
    <location>
        <begin position="450"/>
        <end position="477"/>
    </location>
</feature>
<proteinExistence type="inferred from homology"/>
<name>M2LP79_BAUPA</name>
<dbReference type="Pfam" id="PF08700">
    <property type="entry name" value="VPS51_Exo84_N"/>
    <property type="match status" value="1"/>
</dbReference>
<dbReference type="GO" id="GO:0000139">
    <property type="term" value="C:Golgi membrane"/>
    <property type="evidence" value="ECO:0007669"/>
    <property type="project" value="UniProtKB-SubCell"/>
</dbReference>
<keyword evidence="6" id="KW-0333">Golgi apparatus</keyword>
<accession>M2LP79</accession>
<dbReference type="HOGENOM" id="CLU_008451_0_0_1"/>
<evidence type="ECO:0000256" key="4">
    <source>
        <dbReference type="ARBA" id="ARBA00022448"/>
    </source>
</evidence>
<evidence type="ECO:0000256" key="1">
    <source>
        <dbReference type="ARBA" id="ARBA00004395"/>
    </source>
</evidence>
<dbReference type="GO" id="GO:0006891">
    <property type="term" value="P:intra-Golgi vesicle-mediated transport"/>
    <property type="evidence" value="ECO:0007669"/>
    <property type="project" value="InterPro"/>
</dbReference>
<dbReference type="Proteomes" id="UP000011761">
    <property type="component" value="Unassembled WGS sequence"/>
</dbReference>
<keyword evidence="5" id="KW-0653">Protein transport</keyword>
<dbReference type="InterPro" id="IPR033370">
    <property type="entry name" value="COG1"/>
</dbReference>
<dbReference type="GeneID" id="19116589"/>
<comment type="similarity">
    <text evidence="2">Belongs to the COG1 family.</text>
</comment>
<evidence type="ECO:0000256" key="2">
    <source>
        <dbReference type="ARBA" id="ARBA00006653"/>
    </source>
</evidence>
<dbReference type="RefSeq" id="XP_007676312.1">
    <property type="nucleotide sequence ID" value="XM_007678122.1"/>
</dbReference>
<dbReference type="GO" id="GO:0017119">
    <property type="term" value="C:Golgi transport complex"/>
    <property type="evidence" value="ECO:0007669"/>
    <property type="project" value="InterPro"/>
</dbReference>